<organism evidence="2 3">
    <name type="scientific">Cylindrobasidium torrendii FP15055 ss-10</name>
    <dbReference type="NCBI Taxonomy" id="1314674"/>
    <lineage>
        <taxon>Eukaryota</taxon>
        <taxon>Fungi</taxon>
        <taxon>Dikarya</taxon>
        <taxon>Basidiomycota</taxon>
        <taxon>Agaricomycotina</taxon>
        <taxon>Agaricomycetes</taxon>
        <taxon>Agaricomycetidae</taxon>
        <taxon>Agaricales</taxon>
        <taxon>Marasmiineae</taxon>
        <taxon>Physalacriaceae</taxon>
        <taxon>Cylindrobasidium</taxon>
    </lineage>
</organism>
<protein>
    <submittedName>
        <fullName evidence="2">Uncharacterized protein</fullName>
    </submittedName>
</protein>
<name>A0A0D7ATT4_9AGAR</name>
<keyword evidence="3" id="KW-1185">Reference proteome</keyword>
<dbReference type="Proteomes" id="UP000054007">
    <property type="component" value="Unassembled WGS sequence"/>
</dbReference>
<feature type="region of interest" description="Disordered" evidence="1">
    <location>
        <begin position="800"/>
        <end position="823"/>
    </location>
</feature>
<feature type="region of interest" description="Disordered" evidence="1">
    <location>
        <begin position="56"/>
        <end position="90"/>
    </location>
</feature>
<feature type="compositionally biased region" description="Polar residues" evidence="1">
    <location>
        <begin position="903"/>
        <end position="952"/>
    </location>
</feature>
<reference evidence="2 3" key="1">
    <citation type="journal article" date="2015" name="Fungal Genet. Biol.">
        <title>Evolution of novel wood decay mechanisms in Agaricales revealed by the genome sequences of Fistulina hepatica and Cylindrobasidium torrendii.</title>
        <authorList>
            <person name="Floudas D."/>
            <person name="Held B.W."/>
            <person name="Riley R."/>
            <person name="Nagy L.G."/>
            <person name="Koehler G."/>
            <person name="Ransdell A.S."/>
            <person name="Younus H."/>
            <person name="Chow J."/>
            <person name="Chiniquy J."/>
            <person name="Lipzen A."/>
            <person name="Tritt A."/>
            <person name="Sun H."/>
            <person name="Haridas S."/>
            <person name="LaButti K."/>
            <person name="Ohm R.A."/>
            <person name="Kues U."/>
            <person name="Blanchette R.A."/>
            <person name="Grigoriev I.V."/>
            <person name="Minto R.E."/>
            <person name="Hibbett D.S."/>
        </authorList>
    </citation>
    <scope>NUCLEOTIDE SEQUENCE [LARGE SCALE GENOMIC DNA]</scope>
    <source>
        <strain evidence="2 3">FP15055 ss-10</strain>
    </source>
</reference>
<feature type="region of interest" description="Disordered" evidence="1">
    <location>
        <begin position="887"/>
        <end position="963"/>
    </location>
</feature>
<proteinExistence type="predicted"/>
<feature type="region of interest" description="Disordered" evidence="1">
    <location>
        <begin position="1437"/>
        <end position="1471"/>
    </location>
</feature>
<accession>A0A0D7ATT4</accession>
<evidence type="ECO:0000313" key="2">
    <source>
        <dbReference type="EMBL" id="KIY61420.1"/>
    </source>
</evidence>
<feature type="compositionally biased region" description="Low complexity" evidence="1">
    <location>
        <begin position="68"/>
        <end position="90"/>
    </location>
</feature>
<dbReference type="OrthoDB" id="3048541at2759"/>
<evidence type="ECO:0000256" key="1">
    <source>
        <dbReference type="SAM" id="MobiDB-lite"/>
    </source>
</evidence>
<feature type="compositionally biased region" description="Basic and acidic residues" evidence="1">
    <location>
        <begin position="1437"/>
        <end position="1459"/>
    </location>
</feature>
<evidence type="ECO:0000313" key="3">
    <source>
        <dbReference type="Proteomes" id="UP000054007"/>
    </source>
</evidence>
<dbReference type="EMBL" id="KN880949">
    <property type="protein sequence ID" value="KIY61420.1"/>
    <property type="molecule type" value="Genomic_DNA"/>
</dbReference>
<sequence length="1471" mass="163659">MSTPALEIQCLGLQLPASIDANGFYLVSCPICPGVTVRSGRRNNISLYRITQHLKSKPHREMEEQSRTVPLAPTAPPTLASVSSASRISPAPAREDEENIISNQMSSFSLQSTPAASFISEPPDLPDPFDDAIPAPAPPLHPFQCPGVEIQWPEGHLVSQTYPHHAHSLRKLGWEMVGPGRDDHSVRVCAGDCPKELDSEGVCEPCKKIESSDQFQRIVLTATTAPEPHTNYKFLNWKQMEALLSGLVVKMRKLQIKLINEQRKSQRLRQVVEDYHRLLILMANHEITGIRRLLNMALERGASVQTIIQLIIAAIDKVYAPRGNYSTREMDIAFLVKALGGPKLLYVLQKSYGFPSLTTVRRAYPIPRLLLSLSTPCRSDANENITRFLRPEVTPPAPNPALGNAMVVDDIACDCVLRYDAERDTICGLCREHSRKNSIKTTLNSYGVIKDLQERLLSPEESEKVCVATSATVLAIAPLARQDHYAPIPIIVSCTDTTEKGDELARWLREVIDAWRENEYGERSNGPIWVISSDGDYSFRNAKVILCMARPIDEDSPLGKVLCPLAKHGFNIMTSDEGIVASSDPKHCDKRIATLLRNDKGIAVLQDVVDAPMILRHLEMLPNMSHEGAVTLLDPGDKQNVPQAVKLIEKLNELVLLPTDDLSSSEKAHRRSLVFLAEVFGYFLFPFIDTMKTLHEQLVDLSTFVHLIFVLYRVHGTDFMTSALYADSQSIVKSVYCTVGRLQTIDKSLDFFMLLEGTDRLENLFSDVRTQDHARNVDSLQLVQKLSVGVVMRSTLQKHSDLDRGHPRLSTKGASGSDRLNPKSWKGDQCVGRTDVLEAWLSGRERCENVFRKHYNNRYDAYLGKWDQYWASGCDVICPRAAGTPVGTKLSPDDARSHRASHKSNSTTASVALSVSNDALTSDNTLPPAPSQASTPPIQEPQQTFQANSSSLDSDDEGPSAPLSQRLNMQLEDLIEDSLDAEANSARGGTTDKPSRMLVVDGKEYLKHSLVGMLNRQDGRKVSLRTLRVQAVAAQDLYRSRLLTASGNGSEQSCLKIGSLAGTLVQTQSGVALAVVEVMGISHPAEKQKLSFLPVAEVVDEKMKVKVAIQILELLRRRSPDGQTDQWWWSPGRYVLAVEEKGGQVVKREHIRMSTMGCYIFPLLPTTVDYPDPSSLTGRQLTTWVLPHDMLLETGNDAWERLSPENLETLHQHIPRLPQVVSSLFPYADSGKACFVYVPHSFSLSSNNAQSTSSRTACPLACGRSFPLADLWKHIGGHLLRAQRGVERNDLIGLEPCGFCGRDVGCQTKIEFRRGHAPQITSDCPFRYTTLRYSHAREYRDSTKCTNIPLLCALCQKHSLQTTVWKYNALYHILSAHNGEAVPASFVREIFISRREEEANQIPKEVTTAARTAHNVLDSDDLPDMAPTHVFATTSLGRRERSDSADDMYLREAAKRFDRQPPLIPEENEDD</sequence>
<gene>
    <name evidence="2" type="ORF">CYLTODRAFT_495267</name>
</gene>